<dbReference type="Pfam" id="PF00005">
    <property type="entry name" value="ABC_tran"/>
    <property type="match status" value="1"/>
</dbReference>
<reference evidence="4 5" key="1">
    <citation type="submission" date="2020-06" db="EMBL/GenBank/DDBJ databases">
        <authorList>
            <person name="Kang J."/>
        </authorList>
    </citation>
    <scope>NUCLEOTIDE SEQUENCE [LARGE SCALE GENOMIC DNA]</scope>
    <source>
        <strain evidence="4 5">DCY120</strain>
    </source>
</reference>
<evidence type="ECO:0000256" key="2">
    <source>
        <dbReference type="ARBA" id="ARBA00022840"/>
    </source>
</evidence>
<dbReference type="InterPro" id="IPR027417">
    <property type="entry name" value="P-loop_NTPase"/>
</dbReference>
<evidence type="ECO:0000259" key="3">
    <source>
        <dbReference type="SMART" id="SM00382"/>
    </source>
</evidence>
<accession>A0A850R1Y4</accession>
<proteinExistence type="predicted"/>
<organism evidence="4 5">
    <name type="scientific">Bombilactobacillus apium</name>
    <dbReference type="NCBI Taxonomy" id="2675299"/>
    <lineage>
        <taxon>Bacteria</taxon>
        <taxon>Bacillati</taxon>
        <taxon>Bacillota</taxon>
        <taxon>Bacilli</taxon>
        <taxon>Lactobacillales</taxon>
        <taxon>Lactobacillaceae</taxon>
        <taxon>Bombilactobacillus</taxon>
    </lineage>
</organism>
<name>A0A850R1Y4_9LACO</name>
<dbReference type="GO" id="GO:0005524">
    <property type="term" value="F:ATP binding"/>
    <property type="evidence" value="ECO:0007669"/>
    <property type="project" value="UniProtKB-KW"/>
</dbReference>
<keyword evidence="5" id="KW-1185">Reference proteome</keyword>
<dbReference type="PANTHER" id="PTHR43158">
    <property type="entry name" value="SKFA PEPTIDE EXPORT ATP-BINDING PROTEIN SKFE"/>
    <property type="match status" value="1"/>
</dbReference>
<dbReference type="PANTHER" id="PTHR43158:SF7">
    <property type="entry name" value="ABC TRANSPORTER, ATP-BINDING PROTEIN"/>
    <property type="match status" value="1"/>
</dbReference>
<dbReference type="Gene3D" id="3.40.50.300">
    <property type="entry name" value="P-loop containing nucleotide triphosphate hydrolases"/>
    <property type="match status" value="1"/>
</dbReference>
<protein>
    <submittedName>
        <fullName evidence="4">ATP-binding cassette domain-containing protein</fullName>
    </submittedName>
</protein>
<sequence>MFKIPNLTLVQREPILQAASYTFQEGQIYLLQAENGSGKTTFLRSLVNLVPKKSRIISFGQVPCSQVKAKVFYFESSDWFNPNLSGKDYLQFIQQQWWSPIPLDPETQRRQMQDYYKLPIKKYSLGMKQKLLIDLYRVSGAQYLLMDEINNGSDQASREILYQQLIDLAQEGKLIIIASHYQDEIKIIVSQALSLKRLQLQED</sequence>
<evidence type="ECO:0000313" key="5">
    <source>
        <dbReference type="Proteomes" id="UP000563523"/>
    </source>
</evidence>
<dbReference type="SMART" id="SM00382">
    <property type="entry name" value="AAA"/>
    <property type="match status" value="1"/>
</dbReference>
<dbReference type="InterPro" id="IPR003439">
    <property type="entry name" value="ABC_transporter-like_ATP-bd"/>
</dbReference>
<dbReference type="InterPro" id="IPR003593">
    <property type="entry name" value="AAA+_ATPase"/>
</dbReference>
<dbReference type="AlphaFoldDB" id="A0A850R1Y4"/>
<keyword evidence="1" id="KW-0547">Nucleotide-binding</keyword>
<gene>
    <name evidence="4" type="ORF">HU830_08395</name>
</gene>
<dbReference type="Proteomes" id="UP000563523">
    <property type="component" value="Unassembled WGS sequence"/>
</dbReference>
<dbReference type="SUPFAM" id="SSF52540">
    <property type="entry name" value="P-loop containing nucleoside triphosphate hydrolases"/>
    <property type="match status" value="1"/>
</dbReference>
<comment type="caution">
    <text evidence="4">The sequence shown here is derived from an EMBL/GenBank/DDBJ whole genome shotgun (WGS) entry which is preliminary data.</text>
</comment>
<keyword evidence="2 4" id="KW-0067">ATP-binding</keyword>
<dbReference type="RefSeq" id="WP_176943305.1">
    <property type="nucleotide sequence ID" value="NZ_JABZEC010000010.1"/>
</dbReference>
<dbReference type="EMBL" id="JABZEC010000010">
    <property type="protein sequence ID" value="NVY97139.1"/>
    <property type="molecule type" value="Genomic_DNA"/>
</dbReference>
<evidence type="ECO:0000256" key="1">
    <source>
        <dbReference type="ARBA" id="ARBA00022741"/>
    </source>
</evidence>
<feature type="domain" description="AAA+ ATPase" evidence="3">
    <location>
        <begin position="25"/>
        <end position="199"/>
    </location>
</feature>
<evidence type="ECO:0000313" key="4">
    <source>
        <dbReference type="EMBL" id="NVY97139.1"/>
    </source>
</evidence>
<dbReference type="GO" id="GO:0016887">
    <property type="term" value="F:ATP hydrolysis activity"/>
    <property type="evidence" value="ECO:0007669"/>
    <property type="project" value="InterPro"/>
</dbReference>